<feature type="region of interest" description="Disordered" evidence="2">
    <location>
        <begin position="269"/>
        <end position="295"/>
    </location>
</feature>
<feature type="region of interest" description="Disordered" evidence="2">
    <location>
        <begin position="80"/>
        <end position="183"/>
    </location>
</feature>
<dbReference type="AlphaFoldDB" id="A0A8J8T6A4"/>
<evidence type="ECO:0000313" key="5">
    <source>
        <dbReference type="Proteomes" id="UP000785679"/>
    </source>
</evidence>
<feature type="coiled-coil region" evidence="1">
    <location>
        <begin position="390"/>
        <end position="466"/>
    </location>
</feature>
<feature type="region of interest" description="Disordered" evidence="2">
    <location>
        <begin position="200"/>
        <end position="235"/>
    </location>
</feature>
<keyword evidence="3" id="KW-0472">Membrane</keyword>
<keyword evidence="5" id="KW-1185">Reference proteome</keyword>
<feature type="compositionally biased region" description="Basic and acidic residues" evidence="2">
    <location>
        <begin position="280"/>
        <end position="292"/>
    </location>
</feature>
<evidence type="ECO:0000313" key="4">
    <source>
        <dbReference type="EMBL" id="TNV83914.1"/>
    </source>
</evidence>
<reference evidence="4" key="1">
    <citation type="submission" date="2019-06" db="EMBL/GenBank/DDBJ databases">
        <authorList>
            <person name="Zheng W."/>
        </authorList>
    </citation>
    <scope>NUCLEOTIDE SEQUENCE</scope>
    <source>
        <strain evidence="4">QDHG01</strain>
    </source>
</reference>
<gene>
    <name evidence="4" type="ORF">FGO68_gene8159</name>
</gene>
<evidence type="ECO:0000256" key="2">
    <source>
        <dbReference type="SAM" id="MobiDB-lite"/>
    </source>
</evidence>
<name>A0A8J8T6A4_HALGN</name>
<dbReference type="EMBL" id="RRYP01003325">
    <property type="protein sequence ID" value="TNV83914.1"/>
    <property type="molecule type" value="Genomic_DNA"/>
</dbReference>
<feature type="transmembrane region" description="Helical" evidence="3">
    <location>
        <begin position="670"/>
        <end position="688"/>
    </location>
</feature>
<comment type="caution">
    <text evidence="4">The sequence shown here is derived from an EMBL/GenBank/DDBJ whole genome shotgun (WGS) entry which is preliminary data.</text>
</comment>
<keyword evidence="3" id="KW-1133">Transmembrane helix</keyword>
<feature type="compositionally biased region" description="Basic and acidic residues" evidence="2">
    <location>
        <begin position="221"/>
        <end position="232"/>
    </location>
</feature>
<evidence type="ECO:0000256" key="3">
    <source>
        <dbReference type="SAM" id="Phobius"/>
    </source>
</evidence>
<evidence type="ECO:0000256" key="1">
    <source>
        <dbReference type="SAM" id="Coils"/>
    </source>
</evidence>
<keyword evidence="1" id="KW-0175">Coiled coil</keyword>
<proteinExistence type="predicted"/>
<feature type="compositionally biased region" description="Low complexity" evidence="2">
    <location>
        <begin position="85"/>
        <end position="98"/>
    </location>
</feature>
<feature type="compositionally biased region" description="Polar residues" evidence="2">
    <location>
        <begin position="124"/>
        <end position="133"/>
    </location>
</feature>
<accession>A0A8J8T6A4</accession>
<sequence length="698" mass="78935">MNSQQTQKGAHHIRNHSFNINQGIEEQMGNSPDQTVKDYFQANEPFQMADTNYMTNREVENVADLSMDNVIQLFAGNSGQVNEIGTTSSRGGTGTRQSSSKRHRRQPSGSDSFGKGCKIMKGPSQRQRSSSNYLLPPVDKQNHDDEQYKSPITERGLEDEDEYQPTLTMNDASRVTGRMGRQSADGASIKLMCGDLSMVQREASHKRRSRMQSGGELEEGTPMHDDYGEEGGRLIGNNKIRSRRISIRDEGGSKSEDGNYALRAFQAIGGPSEDDEDDVRNENKDQVDDHPVSTHQTIYYENPTPTSFTRGFATKFSRISYVASQTNIGDMDDQESYFNQQNIVDCIETAWEEIRKVQEINTHELRQKVSEVNSKLEQACHETEVIDGTIHRLNEQIKGLQSKVETQNAEYMLLSKELEQANYFNAELIEQLDAQRATIAKKCNEIEAMQHGLDEVEAQFEKIEIDIQARIKQMEAKHCQEKRNTQEQVRKNAFEIEQKHQAILKLEETLKLKDSRIGELEKENSYQREKLLSLSKAIQQVCEGSQSIVPKEKRFESPSSMSFNSPMDVKQGFSRFNTSNAKGYTTSTPKTEVSSSKVSQEVPLSNSLNKLAKKIALKDEEIEKLKLKHTVQLMDKQQQIGDLMTNLTKSQLAFGERDASAKRSQLNSNIIIGLLMIVVIYSNFGALFDCAGRLIELF</sequence>
<dbReference type="Gene3D" id="1.10.287.1490">
    <property type="match status" value="1"/>
</dbReference>
<protein>
    <submittedName>
        <fullName evidence="4">Uncharacterized protein</fullName>
    </submittedName>
</protein>
<organism evidence="4 5">
    <name type="scientific">Halteria grandinella</name>
    <dbReference type="NCBI Taxonomy" id="5974"/>
    <lineage>
        <taxon>Eukaryota</taxon>
        <taxon>Sar</taxon>
        <taxon>Alveolata</taxon>
        <taxon>Ciliophora</taxon>
        <taxon>Intramacronucleata</taxon>
        <taxon>Spirotrichea</taxon>
        <taxon>Stichotrichia</taxon>
        <taxon>Sporadotrichida</taxon>
        <taxon>Halteriidae</taxon>
        <taxon>Halteria</taxon>
    </lineage>
</organism>
<dbReference type="Proteomes" id="UP000785679">
    <property type="component" value="Unassembled WGS sequence"/>
</dbReference>
<feature type="region of interest" description="Disordered" evidence="2">
    <location>
        <begin position="579"/>
        <end position="598"/>
    </location>
</feature>
<keyword evidence="3" id="KW-0812">Transmembrane</keyword>